<gene>
    <name evidence="1" type="ORF">A3C70_02345</name>
</gene>
<name>A0A1G2TIW5_9BACT</name>
<dbReference type="AlphaFoldDB" id="A0A1G2TIW5"/>
<organism evidence="1 2">
    <name type="scientific">Candidatus Zambryskibacteria bacterium RIFCSPHIGHO2_02_FULL_43_14</name>
    <dbReference type="NCBI Taxonomy" id="1802748"/>
    <lineage>
        <taxon>Bacteria</taxon>
        <taxon>Candidatus Zambryskiibacteriota</taxon>
    </lineage>
</organism>
<evidence type="ECO:0000313" key="1">
    <source>
        <dbReference type="EMBL" id="OHA96998.1"/>
    </source>
</evidence>
<dbReference type="EMBL" id="MHVR01000002">
    <property type="protein sequence ID" value="OHA96998.1"/>
    <property type="molecule type" value="Genomic_DNA"/>
</dbReference>
<dbReference type="Proteomes" id="UP000178175">
    <property type="component" value="Unassembled WGS sequence"/>
</dbReference>
<accession>A0A1G2TIW5</accession>
<evidence type="ECO:0000313" key="2">
    <source>
        <dbReference type="Proteomes" id="UP000178175"/>
    </source>
</evidence>
<sequence length="342" mass="37818">MGEAYIERGKVIEADSRFKHVMAVTLDPKSNYKEGVLRCITSRSGDLSFHGNIDRSELHKISGESLEKFIIGEKLNLKNEDRITQELNGEDLDLLGLEDPDIFIDERTGLAHLYFTMPFRNKKFEDKSLTYLGHAVGTDLDSLEMTNPVLMVDKLGDGAKEVSIAPANSKGYRLNLVESSKKESDFVYSVVRVVIAHNMGEPWEYGEIAFHPAEHELPWIAGHASPGPLLPKSFIDVGEGKLLGIINGCEANQKVGNEIKYGDFSVGLFVYDYENGKIDWVSSEPFIQDSEAGKGGGRAITFASQFVETGSGEGILYAHVDDSFVRSYTLNAEGIIKLLPSF</sequence>
<proteinExistence type="predicted"/>
<comment type="caution">
    <text evidence="1">The sequence shown here is derived from an EMBL/GenBank/DDBJ whole genome shotgun (WGS) entry which is preliminary data.</text>
</comment>
<protein>
    <submittedName>
        <fullName evidence="1">Uncharacterized protein</fullName>
    </submittedName>
</protein>
<reference evidence="1 2" key="1">
    <citation type="journal article" date="2016" name="Nat. Commun.">
        <title>Thousands of microbial genomes shed light on interconnected biogeochemical processes in an aquifer system.</title>
        <authorList>
            <person name="Anantharaman K."/>
            <person name="Brown C.T."/>
            <person name="Hug L.A."/>
            <person name="Sharon I."/>
            <person name="Castelle C.J."/>
            <person name="Probst A.J."/>
            <person name="Thomas B.C."/>
            <person name="Singh A."/>
            <person name="Wilkins M.J."/>
            <person name="Karaoz U."/>
            <person name="Brodie E.L."/>
            <person name="Williams K.H."/>
            <person name="Hubbard S.S."/>
            <person name="Banfield J.F."/>
        </authorList>
    </citation>
    <scope>NUCLEOTIDE SEQUENCE [LARGE SCALE GENOMIC DNA]</scope>
</reference>